<dbReference type="RefSeq" id="WP_062177976.1">
    <property type="nucleotide sequence ID" value="NZ_BBXL01000004.1"/>
</dbReference>
<dbReference type="Pfam" id="PF24961">
    <property type="entry name" value="NfeD_membrane"/>
    <property type="match status" value="1"/>
</dbReference>
<keyword evidence="2 5" id="KW-0812">Transmembrane</keyword>
<dbReference type="Proteomes" id="UP000184480">
    <property type="component" value="Unassembled WGS sequence"/>
</dbReference>
<evidence type="ECO:0000313" key="8">
    <source>
        <dbReference type="EMBL" id="SHF64261.1"/>
    </source>
</evidence>
<keyword evidence="3 5" id="KW-1133">Transmembrane helix</keyword>
<dbReference type="InterPro" id="IPR056739">
    <property type="entry name" value="NfeD_membrane"/>
</dbReference>
<keyword evidence="9" id="KW-1185">Reference proteome</keyword>
<dbReference type="InterPro" id="IPR002810">
    <property type="entry name" value="NfeD-like_C"/>
</dbReference>
<feature type="transmembrane region" description="Helical" evidence="5">
    <location>
        <begin position="32"/>
        <end position="51"/>
    </location>
</feature>
<name>A0A1M5DBF6_9BACT</name>
<evidence type="ECO:0000256" key="5">
    <source>
        <dbReference type="SAM" id="Phobius"/>
    </source>
</evidence>
<feature type="transmembrane region" description="Helical" evidence="5">
    <location>
        <begin position="57"/>
        <end position="75"/>
    </location>
</feature>
<sequence>MTVEIIIIVCLILVGVALLLAEIFLLPGITVAGIAGGVMMVGSIVYAFYYVGPTTGYITIAANIVIGVGAFIFVIKSNALDHIALKTDIESVVEQPEIQKLSVGQKGIALSRLNPIGKVEFNDESTVEAKSVTGEFIDAGEWVEIVHIDKSSVLVKISATDQV</sequence>
<dbReference type="AlphaFoldDB" id="A0A1M5DBF6"/>
<accession>A0A1M5DBF6</accession>
<dbReference type="PANTHER" id="PTHR33507">
    <property type="entry name" value="INNER MEMBRANE PROTEIN YBBJ"/>
    <property type="match status" value="1"/>
</dbReference>
<organism evidence="8 9">
    <name type="scientific">Dysgonomonas macrotermitis</name>
    <dbReference type="NCBI Taxonomy" id="1346286"/>
    <lineage>
        <taxon>Bacteria</taxon>
        <taxon>Pseudomonadati</taxon>
        <taxon>Bacteroidota</taxon>
        <taxon>Bacteroidia</taxon>
        <taxon>Bacteroidales</taxon>
        <taxon>Dysgonomonadaceae</taxon>
        <taxon>Dysgonomonas</taxon>
    </lineage>
</organism>
<evidence type="ECO:0000313" key="9">
    <source>
        <dbReference type="Proteomes" id="UP000184480"/>
    </source>
</evidence>
<gene>
    <name evidence="8" type="ORF">SAMN05444362_108138</name>
</gene>
<feature type="domain" description="NfeD integral membrane" evidence="7">
    <location>
        <begin position="8"/>
        <end position="75"/>
    </location>
</feature>
<dbReference type="PANTHER" id="PTHR33507:SF3">
    <property type="entry name" value="INNER MEMBRANE PROTEIN YBBJ"/>
    <property type="match status" value="1"/>
</dbReference>
<protein>
    <submittedName>
        <fullName evidence="8">NfeD-like C-terminal, partner-binding</fullName>
    </submittedName>
</protein>
<feature type="transmembrane region" description="Helical" evidence="5">
    <location>
        <begin position="6"/>
        <end position="25"/>
    </location>
</feature>
<dbReference type="Gene3D" id="2.40.50.140">
    <property type="entry name" value="Nucleic acid-binding proteins"/>
    <property type="match status" value="1"/>
</dbReference>
<feature type="domain" description="NfeD-like C-terminal" evidence="6">
    <location>
        <begin position="103"/>
        <end position="156"/>
    </location>
</feature>
<comment type="subcellular location">
    <subcellularLocation>
        <location evidence="1">Membrane</location>
        <topology evidence="1">Multi-pass membrane protein</topology>
    </subcellularLocation>
</comment>
<dbReference type="OrthoDB" id="1120520at2"/>
<dbReference type="InterPro" id="IPR052165">
    <property type="entry name" value="Membrane_assoc_protease"/>
</dbReference>
<dbReference type="STRING" id="1346286.SAMN05444362_108138"/>
<reference evidence="9" key="1">
    <citation type="submission" date="2016-11" db="EMBL/GenBank/DDBJ databases">
        <authorList>
            <person name="Varghese N."/>
            <person name="Submissions S."/>
        </authorList>
    </citation>
    <scope>NUCLEOTIDE SEQUENCE [LARGE SCALE GENOMIC DNA]</scope>
    <source>
        <strain evidence="9">DSM 27370</strain>
    </source>
</reference>
<evidence type="ECO:0000259" key="7">
    <source>
        <dbReference type="Pfam" id="PF24961"/>
    </source>
</evidence>
<dbReference type="EMBL" id="FQUC01000008">
    <property type="protein sequence ID" value="SHF64261.1"/>
    <property type="molecule type" value="Genomic_DNA"/>
</dbReference>
<evidence type="ECO:0000256" key="3">
    <source>
        <dbReference type="ARBA" id="ARBA00022989"/>
    </source>
</evidence>
<dbReference type="Pfam" id="PF01957">
    <property type="entry name" value="NfeD"/>
    <property type="match status" value="1"/>
</dbReference>
<dbReference type="InterPro" id="IPR012340">
    <property type="entry name" value="NA-bd_OB-fold"/>
</dbReference>
<evidence type="ECO:0000256" key="2">
    <source>
        <dbReference type="ARBA" id="ARBA00022692"/>
    </source>
</evidence>
<proteinExistence type="predicted"/>
<evidence type="ECO:0000256" key="4">
    <source>
        <dbReference type="ARBA" id="ARBA00023136"/>
    </source>
</evidence>
<evidence type="ECO:0000256" key="1">
    <source>
        <dbReference type="ARBA" id="ARBA00004141"/>
    </source>
</evidence>
<dbReference type="GO" id="GO:0005886">
    <property type="term" value="C:plasma membrane"/>
    <property type="evidence" value="ECO:0007669"/>
    <property type="project" value="TreeGrafter"/>
</dbReference>
<keyword evidence="4 5" id="KW-0472">Membrane</keyword>
<evidence type="ECO:0000259" key="6">
    <source>
        <dbReference type="Pfam" id="PF01957"/>
    </source>
</evidence>